<keyword evidence="2" id="KW-1185">Reference proteome</keyword>
<sequence>MSQLSTGFESIKPLRNLPSYLSHAGMLRPKLSNDKRHLINFWPKIIHRGHLTEFPRRVWLHKLSSLRPENLKSSDFIDLAGGRKLVVYFGGDDPPLRLAYDSSRLVTRFPPHARGYLYYHPPPPHAPMGGSIRLRVNSDDASGSDLLRPNGLPWQLGLPQLVKYGHCAGALRQLRADGLVDAVTVARCRALFAHQQYVTRRHLLFSLAQPFPLAMRQAELRLTIVGRDRLGTFIKQRLFGDPAPRYPFTGLAAGTLLARFELSPDDDMRVFMRIVKIVEPVVCSEPGYTGRVLAPREGELLFFRVNRVPKPWSLNLLSSLSSAKALRLLVDP</sequence>
<dbReference type="EMBL" id="JARJCW010000018">
    <property type="protein sequence ID" value="KAJ7215050.1"/>
    <property type="molecule type" value="Genomic_DNA"/>
</dbReference>
<accession>A0AAD6YI20</accession>
<proteinExistence type="predicted"/>
<gene>
    <name evidence="1" type="ORF">GGX14DRAFT_610131</name>
</gene>
<organism evidence="1 2">
    <name type="scientific">Mycena pura</name>
    <dbReference type="NCBI Taxonomy" id="153505"/>
    <lineage>
        <taxon>Eukaryota</taxon>
        <taxon>Fungi</taxon>
        <taxon>Dikarya</taxon>
        <taxon>Basidiomycota</taxon>
        <taxon>Agaricomycotina</taxon>
        <taxon>Agaricomycetes</taxon>
        <taxon>Agaricomycetidae</taxon>
        <taxon>Agaricales</taxon>
        <taxon>Marasmiineae</taxon>
        <taxon>Mycenaceae</taxon>
        <taxon>Mycena</taxon>
    </lineage>
</organism>
<dbReference type="AlphaFoldDB" id="A0AAD6YI20"/>
<name>A0AAD6YI20_9AGAR</name>
<dbReference type="Proteomes" id="UP001219525">
    <property type="component" value="Unassembled WGS sequence"/>
</dbReference>
<protein>
    <submittedName>
        <fullName evidence="1">Uncharacterized protein</fullName>
    </submittedName>
</protein>
<comment type="caution">
    <text evidence="1">The sequence shown here is derived from an EMBL/GenBank/DDBJ whole genome shotgun (WGS) entry which is preliminary data.</text>
</comment>
<evidence type="ECO:0000313" key="1">
    <source>
        <dbReference type="EMBL" id="KAJ7215050.1"/>
    </source>
</evidence>
<evidence type="ECO:0000313" key="2">
    <source>
        <dbReference type="Proteomes" id="UP001219525"/>
    </source>
</evidence>
<reference evidence="1" key="1">
    <citation type="submission" date="2023-03" db="EMBL/GenBank/DDBJ databases">
        <title>Massive genome expansion in bonnet fungi (Mycena s.s.) driven by repeated elements and novel gene families across ecological guilds.</title>
        <authorList>
            <consortium name="Lawrence Berkeley National Laboratory"/>
            <person name="Harder C.B."/>
            <person name="Miyauchi S."/>
            <person name="Viragh M."/>
            <person name="Kuo A."/>
            <person name="Thoen E."/>
            <person name="Andreopoulos B."/>
            <person name="Lu D."/>
            <person name="Skrede I."/>
            <person name="Drula E."/>
            <person name="Henrissat B."/>
            <person name="Morin E."/>
            <person name="Kohler A."/>
            <person name="Barry K."/>
            <person name="LaButti K."/>
            <person name="Morin E."/>
            <person name="Salamov A."/>
            <person name="Lipzen A."/>
            <person name="Mereny Z."/>
            <person name="Hegedus B."/>
            <person name="Baldrian P."/>
            <person name="Stursova M."/>
            <person name="Weitz H."/>
            <person name="Taylor A."/>
            <person name="Grigoriev I.V."/>
            <person name="Nagy L.G."/>
            <person name="Martin F."/>
            <person name="Kauserud H."/>
        </authorList>
    </citation>
    <scope>NUCLEOTIDE SEQUENCE</scope>
    <source>
        <strain evidence="1">9144</strain>
    </source>
</reference>